<evidence type="ECO:0000256" key="1">
    <source>
        <dbReference type="ARBA" id="ARBA00009275"/>
    </source>
</evidence>
<organism evidence="5 6">
    <name type="scientific">Thorsellia anophelis DSM 18579</name>
    <dbReference type="NCBI Taxonomy" id="1123402"/>
    <lineage>
        <taxon>Bacteria</taxon>
        <taxon>Pseudomonadati</taxon>
        <taxon>Pseudomonadota</taxon>
        <taxon>Gammaproteobacteria</taxon>
        <taxon>Enterobacterales</taxon>
        <taxon>Thorselliaceae</taxon>
        <taxon>Thorsellia</taxon>
    </lineage>
</organism>
<keyword evidence="6" id="KW-1185">Reference proteome</keyword>
<dbReference type="GO" id="GO:0046872">
    <property type="term" value="F:metal ion binding"/>
    <property type="evidence" value="ECO:0007669"/>
    <property type="project" value="UniProtKB-KW"/>
</dbReference>
<keyword evidence="3" id="KW-0378">Hydrolase</keyword>
<feature type="binding site" evidence="4">
    <location>
        <position position="109"/>
    </location>
    <ligand>
        <name>a divalent metal cation</name>
        <dbReference type="ChEBI" id="CHEBI:60240"/>
        <label>1</label>
    </ligand>
</feature>
<dbReference type="InterPro" id="IPR015991">
    <property type="entry name" value="TatD/YcfH-like"/>
</dbReference>
<dbReference type="InterPro" id="IPR032466">
    <property type="entry name" value="Metal_Hydrolase"/>
</dbReference>
<accession>A0A1I0E257</accession>
<dbReference type="GO" id="GO:0016788">
    <property type="term" value="F:hydrolase activity, acting on ester bonds"/>
    <property type="evidence" value="ECO:0007669"/>
    <property type="project" value="InterPro"/>
</dbReference>
<feature type="binding site" evidence="4">
    <location>
        <position position="23"/>
    </location>
    <ligand>
        <name>a divalent metal cation</name>
        <dbReference type="ChEBI" id="CHEBI:60240"/>
        <label>1</label>
    </ligand>
</feature>
<evidence type="ECO:0000313" key="5">
    <source>
        <dbReference type="EMBL" id="SET39191.1"/>
    </source>
</evidence>
<dbReference type="FunFam" id="3.20.20.140:FF:000005">
    <property type="entry name" value="TatD family hydrolase"/>
    <property type="match status" value="1"/>
</dbReference>
<name>A0A1I0E257_9GAMM</name>
<feature type="binding site" evidence="4">
    <location>
        <position position="21"/>
    </location>
    <ligand>
        <name>a divalent metal cation</name>
        <dbReference type="ChEBI" id="CHEBI:60240"/>
        <label>1</label>
    </ligand>
</feature>
<evidence type="ECO:0000256" key="2">
    <source>
        <dbReference type="ARBA" id="ARBA00022723"/>
    </source>
</evidence>
<dbReference type="AlphaFoldDB" id="A0A1I0E257"/>
<dbReference type="PANTHER" id="PTHR46124:SF2">
    <property type="entry name" value="D-AMINOACYL-TRNA DEACYLASE"/>
    <property type="match status" value="1"/>
</dbReference>
<dbReference type="InterPro" id="IPR001130">
    <property type="entry name" value="TatD-like"/>
</dbReference>
<dbReference type="GO" id="GO:0004536">
    <property type="term" value="F:DNA nuclease activity"/>
    <property type="evidence" value="ECO:0007669"/>
    <property type="project" value="InterPro"/>
</dbReference>
<protein>
    <submittedName>
        <fullName evidence="5">TatD DNase family protein</fullName>
    </submittedName>
</protein>
<gene>
    <name evidence="5" type="ORF">SAMN02583745_02226</name>
</gene>
<dbReference type="PANTHER" id="PTHR46124">
    <property type="entry name" value="D-AMINOACYL-TRNA DEACYLASE"/>
    <property type="match status" value="1"/>
</dbReference>
<dbReference type="InterPro" id="IPR018228">
    <property type="entry name" value="DNase_TatD-rel_CS"/>
</dbReference>
<dbReference type="Pfam" id="PF01026">
    <property type="entry name" value="TatD_DNase"/>
    <property type="match status" value="1"/>
</dbReference>
<feature type="binding site" evidence="4">
    <location>
        <position position="170"/>
    </location>
    <ligand>
        <name>a divalent metal cation</name>
        <dbReference type="ChEBI" id="CHEBI:60240"/>
        <label>2</label>
    </ligand>
</feature>
<proteinExistence type="inferred from homology"/>
<sequence length="279" mass="31339">MNSCSLGKLNVSMSIFLVDSHCHLNLLNYETTHQNVNQVIDNAINEQVRYMLAVATSLEGYEQMTELVGANPHVGFSCGVHPCYVKDAQYELDKFRELASKEHVLALGETGLDYYHETDTLRLQQQRFSEHIQLGAELNKPIIIHTRSARKDTLAMLKSEDISRCGGVLHCFTEDIDTARAVLDLGLYISFSGIVTFKNARELQEVAKFVPIDRMLIETDSPYLAPVPFRGKENQPANVRHVATFLANLKSISIESLAENTTKNFCQMTHLSYDALLSV</sequence>
<reference evidence="6" key="1">
    <citation type="submission" date="2016-10" db="EMBL/GenBank/DDBJ databases">
        <authorList>
            <person name="Varghese N."/>
            <person name="Submissions S."/>
        </authorList>
    </citation>
    <scope>NUCLEOTIDE SEQUENCE [LARGE SCALE GENOMIC DNA]</scope>
    <source>
        <strain evidence="6">DSM 18579</strain>
    </source>
</reference>
<feature type="binding site" evidence="4">
    <location>
        <position position="145"/>
    </location>
    <ligand>
        <name>a divalent metal cation</name>
        <dbReference type="ChEBI" id="CHEBI:60240"/>
        <label>2</label>
    </ligand>
</feature>
<evidence type="ECO:0000256" key="4">
    <source>
        <dbReference type="PIRSR" id="PIRSR005902-1"/>
    </source>
</evidence>
<evidence type="ECO:0000256" key="3">
    <source>
        <dbReference type="ARBA" id="ARBA00022801"/>
    </source>
</evidence>
<dbReference type="CDD" id="cd01310">
    <property type="entry name" value="TatD_DNAse"/>
    <property type="match status" value="1"/>
</dbReference>
<keyword evidence="2 4" id="KW-0479">Metal-binding</keyword>
<dbReference type="Proteomes" id="UP000242642">
    <property type="component" value="Unassembled WGS sequence"/>
</dbReference>
<comment type="similarity">
    <text evidence="1">Belongs to the metallo-dependent hydrolases superfamily. TatD-type hydrolase family.</text>
</comment>
<dbReference type="STRING" id="1123402.SAMN02583745_02226"/>
<dbReference type="NCBIfam" id="TIGR00010">
    <property type="entry name" value="YchF/TatD family DNA exonuclease"/>
    <property type="match status" value="1"/>
</dbReference>
<dbReference type="GO" id="GO:0005829">
    <property type="term" value="C:cytosol"/>
    <property type="evidence" value="ECO:0007669"/>
    <property type="project" value="TreeGrafter"/>
</dbReference>
<dbReference type="SUPFAM" id="SSF51556">
    <property type="entry name" value="Metallo-dependent hydrolases"/>
    <property type="match status" value="1"/>
</dbReference>
<evidence type="ECO:0000313" key="6">
    <source>
        <dbReference type="Proteomes" id="UP000242642"/>
    </source>
</evidence>
<feature type="binding site" evidence="4">
    <location>
        <position position="220"/>
    </location>
    <ligand>
        <name>a divalent metal cation</name>
        <dbReference type="ChEBI" id="CHEBI:60240"/>
        <label>1</label>
    </ligand>
</feature>
<dbReference type="PROSITE" id="PS01137">
    <property type="entry name" value="TATD_1"/>
    <property type="match status" value="1"/>
</dbReference>
<dbReference type="Gene3D" id="3.20.20.140">
    <property type="entry name" value="Metal-dependent hydrolases"/>
    <property type="match status" value="1"/>
</dbReference>
<dbReference type="EMBL" id="FOHV01000022">
    <property type="protein sequence ID" value="SET39191.1"/>
    <property type="molecule type" value="Genomic_DNA"/>
</dbReference>
<dbReference type="PIRSF" id="PIRSF005902">
    <property type="entry name" value="DNase_TatD"/>
    <property type="match status" value="1"/>
</dbReference>